<accession>A0A291I9H6</accession>
<dbReference type="GO" id="GO:0005524">
    <property type="term" value="F:ATP binding"/>
    <property type="evidence" value="ECO:0007669"/>
    <property type="project" value="InterPro"/>
</dbReference>
<keyword evidence="3" id="KW-0378">Hydrolase</keyword>
<name>A0A291I9H6_9CAUD</name>
<evidence type="ECO:0000259" key="2">
    <source>
        <dbReference type="PROSITE" id="PS51199"/>
    </source>
</evidence>
<dbReference type="Gene3D" id="3.40.50.300">
    <property type="entry name" value="P-loop containing nucleotide triphosphate hydrolases"/>
    <property type="match status" value="1"/>
</dbReference>
<dbReference type="InterPro" id="IPR027417">
    <property type="entry name" value="P-loop_NTPase"/>
</dbReference>
<dbReference type="GO" id="GO:0003678">
    <property type="term" value="F:DNA helicase activity"/>
    <property type="evidence" value="ECO:0007669"/>
    <property type="project" value="InterPro"/>
</dbReference>
<dbReference type="Proteomes" id="UP000229296">
    <property type="component" value="Segment"/>
</dbReference>
<keyword evidence="3" id="KW-0067">ATP-binding</keyword>
<evidence type="ECO:0000313" key="3">
    <source>
        <dbReference type="EMBL" id="ATG86342.1"/>
    </source>
</evidence>
<dbReference type="SUPFAM" id="SSF52540">
    <property type="entry name" value="P-loop containing nucleoside triphosphate hydrolases"/>
    <property type="match status" value="1"/>
</dbReference>
<dbReference type="PANTHER" id="PTHR30153:SF2">
    <property type="entry name" value="REPLICATIVE DNA HELICASE"/>
    <property type="match status" value="1"/>
</dbReference>
<dbReference type="EMBL" id="MF787246">
    <property type="protein sequence ID" value="ATG86342.1"/>
    <property type="molecule type" value="Genomic_DNA"/>
</dbReference>
<feature type="domain" description="SF4 helicase" evidence="2">
    <location>
        <begin position="177"/>
        <end position="448"/>
    </location>
</feature>
<dbReference type="PRINTS" id="PR01874">
    <property type="entry name" value="DNAREPAIRADA"/>
</dbReference>
<reference evidence="3 4" key="1">
    <citation type="submission" date="2017-08" db="EMBL/GenBank/DDBJ databases">
        <title>Isolation and Characterization of phages of Lactobacillus pentosus and plantarum.</title>
        <authorList>
            <person name="Qi R."/>
            <person name="Yu M."/>
            <person name="Qiao X."/>
            <person name="Li Y."/>
        </authorList>
    </citation>
    <scope>NUCLEOTIDE SEQUENCE [LARGE SCALE GENOMIC DNA]</scope>
</reference>
<gene>
    <name evidence="3" type="ORF">LpeD_38</name>
</gene>
<dbReference type="InterPro" id="IPR007694">
    <property type="entry name" value="DNA_helicase_DnaB-like_C"/>
</dbReference>
<proteinExistence type="predicted"/>
<organism evidence="3 4">
    <name type="scientific">Lactobacillus phage LpeD</name>
    <dbReference type="NCBI Taxonomy" id="2041210"/>
    <lineage>
        <taxon>Viruses</taxon>
        <taxon>Duplodnaviria</taxon>
        <taxon>Heunggongvirae</taxon>
        <taxon>Uroviricota</taxon>
        <taxon>Caudoviricetes</taxon>
        <taxon>Herelleviridae</taxon>
        <taxon>Elpedvirus</taxon>
        <taxon>Elpedvirus LpeD</taxon>
    </lineage>
</organism>
<keyword evidence="4" id="KW-1185">Reference proteome</keyword>
<dbReference type="Pfam" id="PF03796">
    <property type="entry name" value="DnaB_C"/>
    <property type="match status" value="1"/>
</dbReference>
<sequence>MEEKTLQEQLLVRALNSSYITNEVLSKDVANLLPNKANQVIGNILVRYYATNSGPITDVALKYGLEQYFKTENLRRKRRHEDAMTPEEEIALSNKVSNIMSIEPDSSTNIETALDSYVKKKLASSVILEEASRDSEDLSKRVEERLDKINSLDINGTSDEVVDVYRDIKPKAEAYISGLGRAKLSSGLKCFDDVMSGGLEKGQVGLIGGKSGFGKTVFLTNLAYYYSVVSGLNVLQVTLEELKADSYMRFDRLRYRVTPTEMLTPEGKIDPEFLKHEIETVNSKDDDIDGTLLFKRYAPQTLTVDGLRQCINTAERQKGLKLDVVVLDYADLMRVFNKSDNEAVQGEELFQNLSKLAQEEDVVLITGTQLNRTANSQELMTLESIEGSYRKINITAFAGTLNGNKEERDHGYMRVYLDKIRNRFTTEDTLLLKFNKGTMLLSDETEAEKVEHLSLINQDSSALKSQRREEYVKKNSVSPTGDTEMQQKAKSILENLGGK</sequence>
<feature type="region of interest" description="Disordered" evidence="1">
    <location>
        <begin position="459"/>
        <end position="499"/>
    </location>
</feature>
<dbReference type="PROSITE" id="PS51199">
    <property type="entry name" value="SF4_HELICASE"/>
    <property type="match status" value="1"/>
</dbReference>
<evidence type="ECO:0000256" key="1">
    <source>
        <dbReference type="SAM" id="MobiDB-lite"/>
    </source>
</evidence>
<evidence type="ECO:0000313" key="4">
    <source>
        <dbReference type="Proteomes" id="UP000229296"/>
    </source>
</evidence>
<dbReference type="PANTHER" id="PTHR30153">
    <property type="entry name" value="REPLICATIVE DNA HELICASE DNAB"/>
    <property type="match status" value="1"/>
</dbReference>
<feature type="compositionally biased region" description="Polar residues" evidence="1">
    <location>
        <begin position="475"/>
        <end position="489"/>
    </location>
</feature>
<keyword evidence="3" id="KW-0547">Nucleotide-binding</keyword>
<dbReference type="GO" id="GO:0006260">
    <property type="term" value="P:DNA replication"/>
    <property type="evidence" value="ECO:0007669"/>
    <property type="project" value="InterPro"/>
</dbReference>
<protein>
    <submittedName>
        <fullName evidence="3">DNA helicase</fullName>
    </submittedName>
</protein>
<keyword evidence="3" id="KW-0347">Helicase</keyword>